<evidence type="ECO:0008006" key="4">
    <source>
        <dbReference type="Google" id="ProtNLM"/>
    </source>
</evidence>
<feature type="region of interest" description="Disordered" evidence="1">
    <location>
        <begin position="1"/>
        <end position="22"/>
    </location>
</feature>
<gene>
    <name evidence="2" type="ORF">GCM10009801_51390</name>
</gene>
<evidence type="ECO:0000313" key="2">
    <source>
        <dbReference type="EMBL" id="GAA2088027.1"/>
    </source>
</evidence>
<organism evidence="2 3">
    <name type="scientific">Streptomyces albiaxialis</name>
    <dbReference type="NCBI Taxonomy" id="329523"/>
    <lineage>
        <taxon>Bacteria</taxon>
        <taxon>Bacillati</taxon>
        <taxon>Actinomycetota</taxon>
        <taxon>Actinomycetes</taxon>
        <taxon>Kitasatosporales</taxon>
        <taxon>Streptomycetaceae</taxon>
        <taxon>Streptomyces</taxon>
    </lineage>
</organism>
<dbReference type="Pfam" id="PF03995">
    <property type="entry name" value="Inhibitor_I36"/>
    <property type="match status" value="1"/>
</dbReference>
<protein>
    <recommendedName>
        <fullName evidence="4">Peptidase inhibitor family I36 protein</fullName>
    </recommendedName>
</protein>
<dbReference type="Proteomes" id="UP001500016">
    <property type="component" value="Unassembled WGS sequence"/>
</dbReference>
<dbReference type="EMBL" id="BAAAPE010000013">
    <property type="protein sequence ID" value="GAA2088027.1"/>
    <property type="molecule type" value="Genomic_DNA"/>
</dbReference>
<name>A0ABP5HVN6_9ACTN</name>
<accession>A0ABP5HVN6</accession>
<keyword evidence="3" id="KW-1185">Reference proteome</keyword>
<proteinExistence type="predicted"/>
<sequence length="158" mass="16183">MPKYVSAQGSTGVTTPESAGLTGATRRPAVLAPVAAGVLAVAALAAAVQPAGAAAPAAAPASAQPKLGKCAAGELCLWDRTGFRGERRTYELSGIDIESCVPLPKGVSAASLANRTGRPVTVYQSRECAETGEFVTHPTGSWAPETAYRGRAFKVWEN</sequence>
<evidence type="ECO:0000313" key="3">
    <source>
        <dbReference type="Proteomes" id="UP001500016"/>
    </source>
</evidence>
<dbReference type="RefSeq" id="WP_344532239.1">
    <property type="nucleotide sequence ID" value="NZ_BAAAPE010000013.1"/>
</dbReference>
<feature type="compositionally biased region" description="Polar residues" evidence="1">
    <location>
        <begin position="7"/>
        <end position="17"/>
    </location>
</feature>
<evidence type="ECO:0000256" key="1">
    <source>
        <dbReference type="SAM" id="MobiDB-lite"/>
    </source>
</evidence>
<reference evidence="3" key="1">
    <citation type="journal article" date="2019" name="Int. J. Syst. Evol. Microbiol.">
        <title>The Global Catalogue of Microorganisms (GCM) 10K type strain sequencing project: providing services to taxonomists for standard genome sequencing and annotation.</title>
        <authorList>
            <consortium name="The Broad Institute Genomics Platform"/>
            <consortium name="The Broad Institute Genome Sequencing Center for Infectious Disease"/>
            <person name="Wu L."/>
            <person name="Ma J."/>
        </authorList>
    </citation>
    <scope>NUCLEOTIDE SEQUENCE [LARGE SCALE GENOMIC DNA]</scope>
    <source>
        <strain evidence="3">JCM 15478</strain>
    </source>
</reference>
<comment type="caution">
    <text evidence="2">The sequence shown here is derived from an EMBL/GenBank/DDBJ whole genome shotgun (WGS) entry which is preliminary data.</text>
</comment>